<sequence length="110" mass="12396">MDQVPPARLLSDPTTICDVVSRRWDFPRPSKSYKLLEAFGPCISTADSDNCARHCKVLATPFNESIMSLVWSESLQQAQDMTSTRYGKLMLRGRVCLLLQTLQNLSSFNP</sequence>
<name>A0ACB6RCC1_9PLEO</name>
<comment type="caution">
    <text evidence="1">The sequence shown here is derived from an EMBL/GenBank/DDBJ whole genome shotgun (WGS) entry which is preliminary data.</text>
</comment>
<evidence type="ECO:0000313" key="2">
    <source>
        <dbReference type="Proteomes" id="UP000799755"/>
    </source>
</evidence>
<organism evidence="1 2">
    <name type="scientific">Lindgomyces ingoldianus</name>
    <dbReference type="NCBI Taxonomy" id="673940"/>
    <lineage>
        <taxon>Eukaryota</taxon>
        <taxon>Fungi</taxon>
        <taxon>Dikarya</taxon>
        <taxon>Ascomycota</taxon>
        <taxon>Pezizomycotina</taxon>
        <taxon>Dothideomycetes</taxon>
        <taxon>Pleosporomycetidae</taxon>
        <taxon>Pleosporales</taxon>
        <taxon>Lindgomycetaceae</taxon>
        <taxon>Lindgomyces</taxon>
    </lineage>
</organism>
<dbReference type="EMBL" id="MU003495">
    <property type="protein sequence ID" value="KAF2475972.1"/>
    <property type="molecule type" value="Genomic_DNA"/>
</dbReference>
<keyword evidence="2" id="KW-1185">Reference proteome</keyword>
<gene>
    <name evidence="1" type="ORF">BDR25DRAFT_310394</name>
</gene>
<protein>
    <submittedName>
        <fullName evidence="1">Uncharacterized protein</fullName>
    </submittedName>
</protein>
<dbReference type="Proteomes" id="UP000799755">
    <property type="component" value="Unassembled WGS sequence"/>
</dbReference>
<reference evidence="1" key="1">
    <citation type="journal article" date="2020" name="Stud. Mycol.">
        <title>101 Dothideomycetes genomes: a test case for predicting lifestyles and emergence of pathogens.</title>
        <authorList>
            <person name="Haridas S."/>
            <person name="Albert R."/>
            <person name="Binder M."/>
            <person name="Bloem J."/>
            <person name="Labutti K."/>
            <person name="Salamov A."/>
            <person name="Andreopoulos B."/>
            <person name="Baker S."/>
            <person name="Barry K."/>
            <person name="Bills G."/>
            <person name="Bluhm B."/>
            <person name="Cannon C."/>
            <person name="Castanera R."/>
            <person name="Culley D."/>
            <person name="Daum C."/>
            <person name="Ezra D."/>
            <person name="Gonzalez J."/>
            <person name="Henrissat B."/>
            <person name="Kuo A."/>
            <person name="Liang C."/>
            <person name="Lipzen A."/>
            <person name="Lutzoni F."/>
            <person name="Magnuson J."/>
            <person name="Mondo S."/>
            <person name="Nolan M."/>
            <person name="Ohm R."/>
            <person name="Pangilinan J."/>
            <person name="Park H.-J."/>
            <person name="Ramirez L."/>
            <person name="Alfaro M."/>
            <person name="Sun H."/>
            <person name="Tritt A."/>
            <person name="Yoshinaga Y."/>
            <person name="Zwiers L.-H."/>
            <person name="Turgeon B."/>
            <person name="Goodwin S."/>
            <person name="Spatafora J."/>
            <person name="Crous P."/>
            <person name="Grigoriev I."/>
        </authorList>
    </citation>
    <scope>NUCLEOTIDE SEQUENCE</scope>
    <source>
        <strain evidence="1">ATCC 200398</strain>
    </source>
</reference>
<evidence type="ECO:0000313" key="1">
    <source>
        <dbReference type="EMBL" id="KAF2475972.1"/>
    </source>
</evidence>
<accession>A0ACB6RCC1</accession>
<proteinExistence type="predicted"/>